<dbReference type="KEGG" id="apln:108735765"/>
<dbReference type="GeneID" id="108735765"/>
<keyword evidence="3" id="KW-1185">Reference proteome</keyword>
<feature type="chain" id="PRO_5044566935" evidence="2">
    <location>
        <begin position="33"/>
        <end position="510"/>
    </location>
</feature>
<feature type="compositionally biased region" description="Pro residues" evidence="1">
    <location>
        <begin position="276"/>
        <end position="288"/>
    </location>
</feature>
<feature type="region of interest" description="Disordered" evidence="1">
    <location>
        <begin position="91"/>
        <end position="136"/>
    </location>
</feature>
<evidence type="ECO:0000256" key="2">
    <source>
        <dbReference type="SAM" id="SignalP"/>
    </source>
</evidence>
<feature type="signal peptide" evidence="2">
    <location>
        <begin position="1"/>
        <end position="32"/>
    </location>
</feature>
<evidence type="ECO:0000313" key="4">
    <source>
        <dbReference type="RefSeq" id="XP_018323410.1"/>
    </source>
</evidence>
<feature type="compositionally biased region" description="Low complexity" evidence="1">
    <location>
        <begin position="410"/>
        <end position="434"/>
    </location>
</feature>
<keyword evidence="2" id="KW-0732">Signal</keyword>
<feature type="region of interest" description="Disordered" evidence="1">
    <location>
        <begin position="232"/>
        <end position="321"/>
    </location>
</feature>
<dbReference type="Proteomes" id="UP000192223">
    <property type="component" value="Unplaced"/>
</dbReference>
<dbReference type="RefSeq" id="XP_018323410.1">
    <property type="nucleotide sequence ID" value="XM_018467908.2"/>
</dbReference>
<name>A0A1W4WTQ0_AGRPL</name>
<dbReference type="AlphaFoldDB" id="A0A1W4WTQ0"/>
<dbReference type="RefSeq" id="XP_025837126.1">
    <property type="nucleotide sequence ID" value="XM_025981341.1"/>
</dbReference>
<evidence type="ECO:0000256" key="1">
    <source>
        <dbReference type="SAM" id="MobiDB-lite"/>
    </source>
</evidence>
<evidence type="ECO:0000313" key="5">
    <source>
        <dbReference type="RefSeq" id="XP_025837126.1"/>
    </source>
</evidence>
<proteinExistence type="predicted"/>
<feature type="region of interest" description="Disordered" evidence="1">
    <location>
        <begin position="361"/>
        <end position="470"/>
    </location>
</feature>
<feature type="compositionally biased region" description="Low complexity" evidence="1">
    <location>
        <begin position="158"/>
        <end position="179"/>
    </location>
</feature>
<feature type="region of interest" description="Disordered" evidence="1">
    <location>
        <begin position="150"/>
        <end position="179"/>
    </location>
</feature>
<evidence type="ECO:0000313" key="3">
    <source>
        <dbReference type="Proteomes" id="UP000192223"/>
    </source>
</evidence>
<dbReference type="KEGG" id="apln:112906696"/>
<feature type="compositionally biased region" description="Pro residues" evidence="1">
    <location>
        <begin position="305"/>
        <end position="315"/>
    </location>
</feature>
<sequence length="510" mass="55114">MPCKHCFFYKGRSKMWHKTFLLLSVLLSFINAEQQDSFVQNDKRFQLAVSGDALVPAAPEDSDDDFQASHAVHLKTSNGVKIKLLLALPPDLQPATDDNEENSEQAPTVPLLPADPSTPIESDLTPETPEVDPSEPEIPVELPVEEELPIEQPPSIPNVPSVPSGDGPSSPSIPDVPYVPSGGGSSSVFPIVFRTINGVHVRLHVNVPPEFQHIIEAHESITVPESALPQRPVYLPVPQPEPIEDELQTPTVPEPEKPEEPIVSNPDQSEDEPQRPIIPKPQPIPIPEEPTNSNPDLSEDEPQRPIIPRPEPIPVEPISVPEEKPIGLKPLVLETENGIKVKLFIDVPPHLASLIDINQSIEGPSVGAGPVVPNIPGNENPSAPDAETPANPEPEVPATPELEVPDTPELEVPTTPELEVPATPEVEVPATPELEGPESDIPSDSQQPSLPETPETGGVIKVPDPSDLVPEDQHIKLSTDSGVELHVKISSPIQVRHLVQQKSAVVYVNN</sequence>
<protein>
    <submittedName>
        <fullName evidence="4 5">Protein PELPK1-like</fullName>
    </submittedName>
</protein>
<organism evidence="3 4">
    <name type="scientific">Agrilus planipennis</name>
    <name type="common">Emerald ash borer</name>
    <name type="synonym">Agrilus marcopoli</name>
    <dbReference type="NCBI Taxonomy" id="224129"/>
    <lineage>
        <taxon>Eukaryota</taxon>
        <taxon>Metazoa</taxon>
        <taxon>Ecdysozoa</taxon>
        <taxon>Arthropoda</taxon>
        <taxon>Hexapoda</taxon>
        <taxon>Insecta</taxon>
        <taxon>Pterygota</taxon>
        <taxon>Neoptera</taxon>
        <taxon>Endopterygota</taxon>
        <taxon>Coleoptera</taxon>
        <taxon>Polyphaga</taxon>
        <taxon>Elateriformia</taxon>
        <taxon>Buprestoidea</taxon>
        <taxon>Buprestidae</taxon>
        <taxon>Agrilinae</taxon>
        <taxon>Agrilus</taxon>
    </lineage>
</organism>
<gene>
    <name evidence="4" type="primary">LOC108735765</name>
    <name evidence="5" type="synonym">LOC112906696</name>
</gene>
<reference evidence="4 5" key="1">
    <citation type="submission" date="2025-04" db="UniProtKB">
        <authorList>
            <consortium name="RefSeq"/>
        </authorList>
    </citation>
    <scope>IDENTIFICATION</scope>
    <source>
        <tissue evidence="4 5">Entire body</tissue>
    </source>
</reference>
<accession>A0A1W4WTQ0</accession>